<feature type="compositionally biased region" description="Basic residues" evidence="1">
    <location>
        <begin position="96"/>
        <end position="105"/>
    </location>
</feature>
<name>A0A5B7HFH0_PORTR</name>
<evidence type="ECO:0000256" key="1">
    <source>
        <dbReference type="SAM" id="MobiDB-lite"/>
    </source>
</evidence>
<keyword evidence="3" id="KW-1185">Reference proteome</keyword>
<dbReference type="AlphaFoldDB" id="A0A5B7HFH0"/>
<feature type="region of interest" description="Disordered" evidence="1">
    <location>
        <begin position="73"/>
        <end position="154"/>
    </location>
</feature>
<gene>
    <name evidence="2" type="ORF">E2C01_063104</name>
</gene>
<dbReference type="EMBL" id="VSRR010028552">
    <property type="protein sequence ID" value="MPC68893.1"/>
    <property type="molecule type" value="Genomic_DNA"/>
</dbReference>
<reference evidence="2 3" key="1">
    <citation type="submission" date="2019-05" db="EMBL/GenBank/DDBJ databases">
        <title>Another draft genome of Portunus trituberculatus and its Hox gene families provides insights of decapod evolution.</title>
        <authorList>
            <person name="Jeong J.-H."/>
            <person name="Song I."/>
            <person name="Kim S."/>
            <person name="Choi T."/>
            <person name="Kim D."/>
            <person name="Ryu S."/>
            <person name="Kim W."/>
        </authorList>
    </citation>
    <scope>NUCLEOTIDE SEQUENCE [LARGE SCALE GENOMIC DNA]</scope>
    <source>
        <tissue evidence="2">Muscle</tissue>
    </source>
</reference>
<organism evidence="2 3">
    <name type="scientific">Portunus trituberculatus</name>
    <name type="common">Swimming crab</name>
    <name type="synonym">Neptunus trituberculatus</name>
    <dbReference type="NCBI Taxonomy" id="210409"/>
    <lineage>
        <taxon>Eukaryota</taxon>
        <taxon>Metazoa</taxon>
        <taxon>Ecdysozoa</taxon>
        <taxon>Arthropoda</taxon>
        <taxon>Crustacea</taxon>
        <taxon>Multicrustacea</taxon>
        <taxon>Malacostraca</taxon>
        <taxon>Eumalacostraca</taxon>
        <taxon>Eucarida</taxon>
        <taxon>Decapoda</taxon>
        <taxon>Pleocyemata</taxon>
        <taxon>Brachyura</taxon>
        <taxon>Eubrachyura</taxon>
        <taxon>Portunoidea</taxon>
        <taxon>Portunidae</taxon>
        <taxon>Portuninae</taxon>
        <taxon>Portunus</taxon>
    </lineage>
</organism>
<feature type="compositionally biased region" description="Basic and acidic residues" evidence="1">
    <location>
        <begin position="83"/>
        <end position="95"/>
    </location>
</feature>
<feature type="compositionally biased region" description="Basic and acidic residues" evidence="1">
    <location>
        <begin position="116"/>
        <end position="135"/>
    </location>
</feature>
<proteinExistence type="predicted"/>
<dbReference type="Proteomes" id="UP000324222">
    <property type="component" value="Unassembled WGS sequence"/>
</dbReference>
<protein>
    <submittedName>
        <fullName evidence="2">Uncharacterized protein</fullName>
    </submittedName>
</protein>
<comment type="caution">
    <text evidence="2">The sequence shown here is derived from an EMBL/GenBank/DDBJ whole genome shotgun (WGS) entry which is preliminary data.</text>
</comment>
<sequence length="154" mass="17285">MEERGGEGSSLSYPGEPAYTPTLRPLNLHTLTHPPMDVPPGLNLSNAFYHARVLQRDRLKKDFYVTDTLLNTGRQRPCQSGEGGKEAWEAREGGRRGRLAGRMRLRLQEAAIQPAGERDGRREDRRPPRSRRSVEMRGAGRHSPYTAMEAPPGQ</sequence>
<accession>A0A5B7HFH0</accession>
<feature type="region of interest" description="Disordered" evidence="1">
    <location>
        <begin position="1"/>
        <end position="21"/>
    </location>
</feature>
<evidence type="ECO:0000313" key="3">
    <source>
        <dbReference type="Proteomes" id="UP000324222"/>
    </source>
</evidence>
<evidence type="ECO:0000313" key="2">
    <source>
        <dbReference type="EMBL" id="MPC68893.1"/>
    </source>
</evidence>